<dbReference type="AlphaFoldDB" id="A0A1V9F599"/>
<reference evidence="2" key="1">
    <citation type="submission" date="2016-04" db="EMBL/GenBank/DDBJ databases">
        <authorList>
            <person name="Chen L."/>
            <person name="Zhuang W."/>
            <person name="Wang G."/>
        </authorList>
    </citation>
    <scope>NUCLEOTIDE SEQUENCE [LARGE SCALE GENOMIC DNA]</scope>
    <source>
        <strain evidence="2">208</strain>
    </source>
</reference>
<keyword evidence="2" id="KW-1185">Reference proteome</keyword>
<comment type="caution">
    <text evidence="1">The sequence shown here is derived from an EMBL/GenBank/DDBJ whole genome shotgun (WGS) entry which is preliminary data.</text>
</comment>
<proteinExistence type="predicted"/>
<dbReference type="EMBL" id="LWBP01000210">
    <property type="protein sequence ID" value="OQP53579.1"/>
    <property type="molecule type" value="Genomic_DNA"/>
</dbReference>
<name>A0A1V9F599_9BACT</name>
<dbReference type="Proteomes" id="UP000192276">
    <property type="component" value="Unassembled WGS sequence"/>
</dbReference>
<sequence>MIITLNNRTGKSRFFSSVKVPIYLYNLHFSHLLYGLLAVQKPERLIAGGARITPGLFYWVTFW</sequence>
<gene>
    <name evidence="1" type="ORF">A4R26_06270</name>
</gene>
<evidence type="ECO:0000313" key="2">
    <source>
        <dbReference type="Proteomes" id="UP000192276"/>
    </source>
</evidence>
<protein>
    <submittedName>
        <fullName evidence="1">Uncharacterized protein</fullName>
    </submittedName>
</protein>
<evidence type="ECO:0000313" key="1">
    <source>
        <dbReference type="EMBL" id="OQP53579.1"/>
    </source>
</evidence>
<accession>A0A1V9F599</accession>
<organism evidence="1 2">
    <name type="scientific">Niastella populi</name>
    <dbReference type="NCBI Taxonomy" id="550983"/>
    <lineage>
        <taxon>Bacteria</taxon>
        <taxon>Pseudomonadati</taxon>
        <taxon>Bacteroidota</taxon>
        <taxon>Chitinophagia</taxon>
        <taxon>Chitinophagales</taxon>
        <taxon>Chitinophagaceae</taxon>
        <taxon>Niastella</taxon>
    </lineage>
</organism>
<dbReference type="STRING" id="550983.A4R26_06270"/>